<dbReference type="STRING" id="858640.A3K86_19645"/>
<accession>A0A178K243</accession>
<evidence type="ECO:0000313" key="1">
    <source>
        <dbReference type="EMBL" id="OAN11177.1"/>
    </source>
</evidence>
<dbReference type="Proteomes" id="UP000078503">
    <property type="component" value="Unassembled WGS sequence"/>
</dbReference>
<protein>
    <submittedName>
        <fullName evidence="1">Uncharacterized protein</fullName>
    </submittedName>
</protein>
<gene>
    <name evidence="1" type="ORF">A3K86_19645</name>
</gene>
<keyword evidence="2" id="KW-1185">Reference proteome</keyword>
<comment type="caution">
    <text evidence="1">The sequence shown here is derived from an EMBL/GenBank/DDBJ whole genome shotgun (WGS) entry which is preliminary data.</text>
</comment>
<name>A0A178K243_9GAMM</name>
<organism evidence="1 2">
    <name type="scientific">Photobacterium jeanii</name>
    <dbReference type="NCBI Taxonomy" id="858640"/>
    <lineage>
        <taxon>Bacteria</taxon>
        <taxon>Pseudomonadati</taxon>
        <taxon>Pseudomonadota</taxon>
        <taxon>Gammaproteobacteria</taxon>
        <taxon>Vibrionales</taxon>
        <taxon>Vibrionaceae</taxon>
        <taxon>Photobacterium</taxon>
    </lineage>
</organism>
<dbReference type="EMBL" id="LVHF01000033">
    <property type="protein sequence ID" value="OAN11177.1"/>
    <property type="molecule type" value="Genomic_DNA"/>
</dbReference>
<evidence type="ECO:0000313" key="2">
    <source>
        <dbReference type="Proteomes" id="UP000078503"/>
    </source>
</evidence>
<reference evidence="1 2" key="1">
    <citation type="submission" date="2016-03" db="EMBL/GenBank/DDBJ databases">
        <title>Photobacterium proteolyticum sp. nov. a protease producing bacterium isolated from ocean sediments of Laizhou Bay.</title>
        <authorList>
            <person name="Li Y."/>
        </authorList>
    </citation>
    <scope>NUCLEOTIDE SEQUENCE [LARGE SCALE GENOMIC DNA]</scope>
    <source>
        <strain evidence="1 2">R-40508</strain>
    </source>
</reference>
<sequence>MMNLITKTIMKLKVVFFVFFIIFTSFSIFASGSYCTLGDINEGSIGHDSLLSTSNTGFVVVNTDYNYVDFVVVSTKIDSKQSFSFKKRNERDPYFSQNPFQAHLYTQNGRVHNFRLAMLSKIITRKRKYKVKVEYDTARFEMSLVSHLALSDFAVNYHHNAQIILEFICRD</sequence>
<dbReference type="RefSeq" id="WP_068335417.1">
    <property type="nucleotide sequence ID" value="NZ_LVHF01000033.1"/>
</dbReference>
<dbReference type="AlphaFoldDB" id="A0A178K243"/>
<proteinExistence type="predicted"/>